<dbReference type="GO" id="GO:0000976">
    <property type="term" value="F:transcription cis-regulatory region binding"/>
    <property type="evidence" value="ECO:0007669"/>
    <property type="project" value="TreeGrafter"/>
</dbReference>
<dbReference type="InterPro" id="IPR027454">
    <property type="entry name" value="Histone_HNS_N"/>
</dbReference>
<organism evidence="8">
    <name type="scientific">Escherichia coli</name>
    <dbReference type="NCBI Taxonomy" id="562"/>
    <lineage>
        <taxon>Bacteria</taxon>
        <taxon>Pseudomonadati</taxon>
        <taxon>Pseudomonadota</taxon>
        <taxon>Gammaproteobacteria</taxon>
        <taxon>Enterobacterales</taxon>
        <taxon>Enterobacteriaceae</taxon>
        <taxon>Escherichia</taxon>
    </lineage>
</organism>
<dbReference type="GO" id="GO:0003680">
    <property type="term" value="F:minor groove of adenine-thymine-rich DNA binding"/>
    <property type="evidence" value="ECO:0007669"/>
    <property type="project" value="TreeGrafter"/>
</dbReference>
<comment type="subcellular location">
    <subcellularLocation>
        <location evidence="1">Cytoplasm</location>
        <location evidence="1">Nucleoid</location>
    </subcellularLocation>
</comment>
<name>A0A191T8X9_ECOLX</name>
<sequence>MNAMSENETFDATRKLLLNIRSVRVFARETSFEQLLEMQEKLNAVIEERREEAEREAAERAERERKRQELLQLIAGEGFSPEELLGLSEDAPKTRKKTLPKAPPKYQFDENGETKYWSGRGRTPKPIDEALKAGRSLDEFLIKKDASSSAGDEQ</sequence>
<evidence type="ECO:0000256" key="2">
    <source>
        <dbReference type="ARBA" id="ARBA00010610"/>
    </source>
</evidence>
<dbReference type="SMART" id="SM00528">
    <property type="entry name" value="HNS"/>
    <property type="match status" value="1"/>
</dbReference>
<evidence type="ECO:0000256" key="4">
    <source>
        <dbReference type="ARBA" id="ARBA00023125"/>
    </source>
</evidence>
<protein>
    <submittedName>
        <fullName evidence="8">DNA-binding protein</fullName>
    </submittedName>
</protein>
<dbReference type="InterPro" id="IPR037150">
    <property type="entry name" value="H-NS_C_dom_sf"/>
</dbReference>
<dbReference type="InterPro" id="IPR054180">
    <property type="entry name" value="H-NS-like_N"/>
</dbReference>
<dbReference type="GO" id="GO:0001217">
    <property type="term" value="F:DNA-binding transcription repressor activity"/>
    <property type="evidence" value="ECO:0007669"/>
    <property type="project" value="TreeGrafter"/>
</dbReference>
<feature type="coiled-coil region" evidence="5">
    <location>
        <begin position="32"/>
        <end position="71"/>
    </location>
</feature>
<keyword evidence="8" id="KW-0614">Plasmid</keyword>
<dbReference type="GO" id="GO:0009295">
    <property type="term" value="C:nucleoid"/>
    <property type="evidence" value="ECO:0007669"/>
    <property type="project" value="UniProtKB-SubCell"/>
</dbReference>
<geneLocation type="plasmid" evidence="8">
    <name>ECO37P1</name>
</geneLocation>
<dbReference type="InterPro" id="IPR001801">
    <property type="entry name" value="Histone_HNS"/>
</dbReference>
<dbReference type="Pfam" id="PF22470">
    <property type="entry name" value="Histone_HNS_N"/>
    <property type="match status" value="1"/>
</dbReference>
<dbReference type="Gene3D" id="1.10.287.1050">
    <property type="entry name" value="H-NS histone-like proteins"/>
    <property type="match status" value="1"/>
</dbReference>
<evidence type="ECO:0000256" key="5">
    <source>
        <dbReference type="SAM" id="Coils"/>
    </source>
</evidence>
<evidence type="ECO:0000256" key="1">
    <source>
        <dbReference type="ARBA" id="ARBA00004453"/>
    </source>
</evidence>
<dbReference type="InterPro" id="IPR027444">
    <property type="entry name" value="H-NS_C_dom"/>
</dbReference>
<dbReference type="AlphaFoldDB" id="A0A191T8X9"/>
<evidence type="ECO:0000256" key="6">
    <source>
        <dbReference type="SAM" id="MobiDB-lite"/>
    </source>
</evidence>
<keyword evidence="3" id="KW-0963">Cytoplasm</keyword>
<dbReference type="PANTHER" id="PTHR38097:SF2">
    <property type="entry name" value="DNA-BINDING PROTEIN STPA"/>
    <property type="match status" value="1"/>
</dbReference>
<dbReference type="EMBL" id="KU963389">
    <property type="protein sequence ID" value="ANI75554.1"/>
    <property type="molecule type" value="Genomic_DNA"/>
</dbReference>
<dbReference type="SUPFAM" id="SSF81273">
    <property type="entry name" value="H-NS histone-like proteins"/>
    <property type="match status" value="2"/>
</dbReference>
<comment type="similarity">
    <text evidence="2">Belongs to the histone-like protein H-NS family.</text>
</comment>
<feature type="region of interest" description="Disordered" evidence="6">
    <location>
        <begin position="83"/>
        <end position="125"/>
    </location>
</feature>
<feature type="domain" description="DNA-binding protein H-NS-like C-terminal" evidence="7">
    <location>
        <begin position="96"/>
        <end position="142"/>
    </location>
</feature>
<reference evidence="8" key="1">
    <citation type="submission" date="2016-03" db="EMBL/GenBank/DDBJ databases">
        <title>Resistome analysis of KPC-2-producing Escherichia coli ST224 strain isolated in Brazil using whole genome sequencing.</title>
        <authorList>
            <person name="Rossi I.G."/>
            <person name="Araujo B.F."/>
            <person name="Cerdeira L.T."/>
            <person name="Campos P.A."/>
            <person name="Royer S."/>
            <person name="Ferreira M.L."/>
            <person name="Batistao D.W.F."/>
            <person name="Souza T.A."/>
            <person name="Vancan S.I.S."/>
            <person name="Lincopan N."/>
            <person name="Gontijo-Filho P.P."/>
            <person name="Ribas R.M."/>
        </authorList>
    </citation>
    <scope>NUCLEOTIDE SEQUENCE</scope>
    <source>
        <strain evidence="8">ECO37</strain>
        <plasmid evidence="8">ECO37P1</plasmid>
    </source>
</reference>
<dbReference type="PIRSF" id="PIRSF002096">
    <property type="entry name" value="HnS"/>
    <property type="match status" value="1"/>
</dbReference>
<keyword evidence="4 8" id="KW-0238">DNA-binding</keyword>
<proteinExistence type="inferred from homology"/>
<dbReference type="Gene3D" id="4.10.430.10">
    <property type="entry name" value="Histone-like protein H-NS, C-terminal domain"/>
    <property type="match status" value="1"/>
</dbReference>
<evidence type="ECO:0000313" key="8">
    <source>
        <dbReference type="EMBL" id="ANI75554.1"/>
    </source>
</evidence>
<dbReference type="GO" id="GO:0046983">
    <property type="term" value="F:protein dimerization activity"/>
    <property type="evidence" value="ECO:0007669"/>
    <property type="project" value="InterPro"/>
</dbReference>
<evidence type="ECO:0000256" key="3">
    <source>
        <dbReference type="ARBA" id="ARBA00022490"/>
    </source>
</evidence>
<keyword evidence="5" id="KW-0175">Coiled coil</keyword>
<dbReference type="GO" id="GO:0030527">
    <property type="term" value="F:structural constituent of chromatin"/>
    <property type="evidence" value="ECO:0007669"/>
    <property type="project" value="InterPro"/>
</dbReference>
<evidence type="ECO:0000259" key="7">
    <source>
        <dbReference type="SMART" id="SM00528"/>
    </source>
</evidence>
<accession>A0A191T8X9</accession>
<dbReference type="GO" id="GO:0003681">
    <property type="term" value="F:bent DNA binding"/>
    <property type="evidence" value="ECO:0007669"/>
    <property type="project" value="TreeGrafter"/>
</dbReference>
<dbReference type="PANTHER" id="PTHR38097">
    <property type="match status" value="1"/>
</dbReference>
<dbReference type="Pfam" id="PF00816">
    <property type="entry name" value="Histone_HNS"/>
    <property type="match status" value="1"/>
</dbReference>
<dbReference type="GO" id="GO:0032993">
    <property type="term" value="C:protein-DNA complex"/>
    <property type="evidence" value="ECO:0007669"/>
    <property type="project" value="TreeGrafter"/>
</dbReference>
<dbReference type="GO" id="GO:0005829">
    <property type="term" value="C:cytosol"/>
    <property type="evidence" value="ECO:0007669"/>
    <property type="project" value="TreeGrafter"/>
</dbReference>